<dbReference type="PANTHER" id="PTHR23420">
    <property type="entry name" value="ADENOSYLHOMOCYSTEINASE"/>
    <property type="match status" value="1"/>
</dbReference>
<protein>
    <recommendedName>
        <fullName evidence="5">Adenosylhomocysteinase</fullName>
        <ecNumber evidence="5">3.13.2.1</ecNumber>
    </recommendedName>
    <alternativeName>
        <fullName evidence="5">S-adenosyl-L-homocysteine hydrolase</fullName>
        <shortName evidence="5">AdoHcyase</shortName>
    </alternativeName>
</protein>
<evidence type="ECO:0000256" key="8">
    <source>
        <dbReference type="RuleBase" id="RU004166"/>
    </source>
</evidence>
<feature type="binding site" evidence="5">
    <location>
        <position position="183"/>
    </location>
    <ligand>
        <name>NAD(+)</name>
        <dbReference type="ChEBI" id="CHEBI:57540"/>
    </ligand>
</feature>
<evidence type="ECO:0000313" key="11">
    <source>
        <dbReference type="Proteomes" id="UP000824140"/>
    </source>
</evidence>
<comment type="subcellular location">
    <subcellularLocation>
        <location evidence="5">Cytoplasm</location>
    </subcellularLocation>
</comment>
<evidence type="ECO:0000256" key="5">
    <source>
        <dbReference type="HAMAP-Rule" id="MF_00563"/>
    </source>
</evidence>
<evidence type="ECO:0000313" key="10">
    <source>
        <dbReference type="EMBL" id="HIS92260.1"/>
    </source>
</evidence>
<dbReference type="Proteomes" id="UP000824140">
    <property type="component" value="Unassembled WGS sequence"/>
</dbReference>
<feature type="domain" description="S-adenosyl-L-homocysteine hydrolase NAD binding" evidence="9">
    <location>
        <begin position="183"/>
        <end position="344"/>
    </location>
</feature>
<dbReference type="GO" id="GO:0005829">
    <property type="term" value="C:cytosol"/>
    <property type="evidence" value="ECO:0007669"/>
    <property type="project" value="TreeGrafter"/>
</dbReference>
<dbReference type="EMBL" id="DVJN01000091">
    <property type="protein sequence ID" value="HIS92260.1"/>
    <property type="molecule type" value="Genomic_DNA"/>
</dbReference>
<feature type="binding site" evidence="5">
    <location>
        <position position="148"/>
    </location>
    <ligand>
        <name>substrate</name>
    </ligand>
</feature>
<dbReference type="FunFam" id="3.40.50.720:FF:000004">
    <property type="entry name" value="Adenosylhomocysteinase"/>
    <property type="match status" value="1"/>
</dbReference>
<dbReference type="CDD" id="cd00401">
    <property type="entry name" value="SAHH"/>
    <property type="match status" value="1"/>
</dbReference>
<feature type="binding site" evidence="5">
    <location>
        <position position="123"/>
    </location>
    <ligand>
        <name>substrate</name>
    </ligand>
</feature>
<feature type="binding site" evidence="6">
    <location>
        <position position="345"/>
    </location>
    <ligand>
        <name>NAD(+)</name>
        <dbReference type="ChEBI" id="CHEBI:57540"/>
    </ligand>
</feature>
<dbReference type="SUPFAM" id="SSF51735">
    <property type="entry name" value="NAD(P)-binding Rossmann-fold domains"/>
    <property type="match status" value="1"/>
</dbReference>
<dbReference type="Pfam" id="PF05221">
    <property type="entry name" value="AdoHcyase"/>
    <property type="match status" value="2"/>
</dbReference>
<organism evidence="10 11">
    <name type="scientific">Candidatus Alectryocaccomicrobium excrementavium</name>
    <dbReference type="NCBI Taxonomy" id="2840668"/>
    <lineage>
        <taxon>Bacteria</taxon>
        <taxon>Bacillati</taxon>
        <taxon>Bacillota</taxon>
        <taxon>Clostridia</taxon>
        <taxon>Candidatus Alectryocaccomicrobium</taxon>
    </lineage>
</organism>
<dbReference type="NCBIfam" id="NF004005">
    <property type="entry name" value="PRK05476.2-3"/>
    <property type="match status" value="1"/>
</dbReference>
<feature type="binding site" evidence="5">
    <location>
        <position position="178"/>
    </location>
    <ligand>
        <name>substrate</name>
    </ligand>
</feature>
<keyword evidence="2 5" id="KW-0554">One-carbon metabolism</keyword>
<evidence type="ECO:0000259" key="9">
    <source>
        <dbReference type="SMART" id="SM00997"/>
    </source>
</evidence>
<feature type="binding site" evidence="5 6">
    <location>
        <begin position="291"/>
        <end position="293"/>
    </location>
    <ligand>
        <name>NAD(+)</name>
        <dbReference type="ChEBI" id="CHEBI:57540"/>
    </ligand>
</feature>
<evidence type="ECO:0000256" key="7">
    <source>
        <dbReference type="RuleBase" id="RU000548"/>
    </source>
</evidence>
<evidence type="ECO:0000256" key="1">
    <source>
        <dbReference type="ARBA" id="ARBA00007122"/>
    </source>
</evidence>
<feature type="binding site" evidence="5 6">
    <location>
        <position position="235"/>
    </location>
    <ligand>
        <name>NAD(+)</name>
        <dbReference type="ChEBI" id="CHEBI:57540"/>
    </ligand>
</feature>
<dbReference type="GO" id="GO:0004013">
    <property type="term" value="F:adenosylhomocysteinase activity"/>
    <property type="evidence" value="ECO:0007669"/>
    <property type="project" value="UniProtKB-UniRule"/>
</dbReference>
<feature type="binding site" evidence="5">
    <location>
        <begin position="212"/>
        <end position="217"/>
    </location>
    <ligand>
        <name>NAD(+)</name>
        <dbReference type="ChEBI" id="CHEBI:57540"/>
    </ligand>
</feature>
<name>A0A9D1K5Q2_9FIRM</name>
<feature type="binding site" evidence="6">
    <location>
        <begin position="214"/>
        <end position="219"/>
    </location>
    <ligand>
        <name>NAD(+)</name>
        <dbReference type="ChEBI" id="CHEBI:57540"/>
    </ligand>
</feature>
<dbReference type="AlphaFoldDB" id="A0A9D1K5Q2"/>
<dbReference type="InterPro" id="IPR000043">
    <property type="entry name" value="Adenosylhomocysteinase-like"/>
</dbReference>
<dbReference type="SMART" id="SM00996">
    <property type="entry name" value="AdoHcyase"/>
    <property type="match status" value="1"/>
</dbReference>
<dbReference type="NCBIfam" id="TIGR00936">
    <property type="entry name" value="ahcY"/>
    <property type="match status" value="1"/>
</dbReference>
<gene>
    <name evidence="5" type="primary">ahcY</name>
    <name evidence="10" type="ORF">IAA84_04505</name>
</gene>
<dbReference type="Pfam" id="PF00670">
    <property type="entry name" value="AdoHcyase_NAD"/>
    <property type="match status" value="1"/>
</dbReference>
<dbReference type="GO" id="GO:0033353">
    <property type="term" value="P:S-adenosylmethionine cycle"/>
    <property type="evidence" value="ECO:0007669"/>
    <property type="project" value="TreeGrafter"/>
</dbReference>
<dbReference type="PROSITE" id="PS00739">
    <property type="entry name" value="ADOHCYASE_2"/>
    <property type="match status" value="1"/>
</dbReference>
<dbReference type="InterPro" id="IPR036291">
    <property type="entry name" value="NAD(P)-bd_dom_sf"/>
</dbReference>
<keyword evidence="5" id="KW-0963">Cytoplasm</keyword>
<feature type="binding site" evidence="5">
    <location>
        <position position="182"/>
    </location>
    <ligand>
        <name>substrate</name>
    </ligand>
</feature>
<comment type="function">
    <text evidence="5">May play a key role in the regulation of the intracellular concentration of adenosylhomocysteine.</text>
</comment>
<feature type="binding site" evidence="5 6">
    <location>
        <position position="338"/>
    </location>
    <ligand>
        <name>NAD(+)</name>
        <dbReference type="ChEBI" id="CHEBI:57540"/>
    </ligand>
</feature>
<comment type="catalytic activity">
    <reaction evidence="5 7">
        <text>S-adenosyl-L-homocysteine + H2O = L-homocysteine + adenosine</text>
        <dbReference type="Rhea" id="RHEA:21708"/>
        <dbReference type="ChEBI" id="CHEBI:15377"/>
        <dbReference type="ChEBI" id="CHEBI:16335"/>
        <dbReference type="ChEBI" id="CHEBI:57856"/>
        <dbReference type="ChEBI" id="CHEBI:58199"/>
        <dbReference type="EC" id="3.13.2.1"/>
    </reaction>
</comment>
<evidence type="ECO:0000256" key="4">
    <source>
        <dbReference type="ARBA" id="ARBA00023027"/>
    </source>
</evidence>
<dbReference type="InterPro" id="IPR020082">
    <property type="entry name" value="S-Ado-L-homoCys_hydrolase_CS"/>
</dbReference>
<dbReference type="InterPro" id="IPR015878">
    <property type="entry name" value="Ado_hCys_hydrolase_NAD-bd"/>
</dbReference>
<dbReference type="Gene3D" id="3.40.50.1480">
    <property type="entry name" value="Adenosylhomocysteinase-like"/>
    <property type="match status" value="1"/>
</dbReference>
<dbReference type="SUPFAM" id="SSF52283">
    <property type="entry name" value="Formate/glycerate dehydrogenase catalytic domain-like"/>
    <property type="match status" value="1"/>
</dbReference>
<dbReference type="HAMAP" id="MF_00563">
    <property type="entry name" value="AdoHcyase"/>
    <property type="match status" value="1"/>
</dbReference>
<comment type="similarity">
    <text evidence="1 5 8">Belongs to the adenosylhomocysteinase family.</text>
</comment>
<reference evidence="10" key="2">
    <citation type="journal article" date="2021" name="PeerJ">
        <title>Extensive microbial diversity within the chicken gut microbiome revealed by metagenomics and culture.</title>
        <authorList>
            <person name="Gilroy R."/>
            <person name="Ravi A."/>
            <person name="Getino M."/>
            <person name="Pursley I."/>
            <person name="Horton D.L."/>
            <person name="Alikhan N.F."/>
            <person name="Baker D."/>
            <person name="Gharbi K."/>
            <person name="Hall N."/>
            <person name="Watson M."/>
            <person name="Adriaenssens E.M."/>
            <person name="Foster-Nyarko E."/>
            <person name="Jarju S."/>
            <person name="Secka A."/>
            <person name="Antonio M."/>
            <person name="Oren A."/>
            <person name="Chaudhuri R.R."/>
            <person name="La Ragione R."/>
            <person name="Hildebrand F."/>
            <person name="Pallen M.J."/>
        </authorList>
    </citation>
    <scope>NUCLEOTIDE SEQUENCE</scope>
    <source>
        <strain evidence="10">13766</strain>
    </source>
</reference>
<dbReference type="Gene3D" id="3.40.50.720">
    <property type="entry name" value="NAD(P)-binding Rossmann-like Domain"/>
    <property type="match status" value="1"/>
</dbReference>
<evidence type="ECO:0000256" key="6">
    <source>
        <dbReference type="PIRSR" id="PIRSR001109-2"/>
    </source>
</evidence>
<keyword evidence="4 5" id="KW-0520">NAD</keyword>
<dbReference type="PIRSF" id="PIRSF001109">
    <property type="entry name" value="Ad_hcy_hydrolase"/>
    <property type="match status" value="1"/>
</dbReference>
<dbReference type="GO" id="GO:0006730">
    <property type="term" value="P:one-carbon metabolic process"/>
    <property type="evidence" value="ECO:0007669"/>
    <property type="project" value="UniProtKB-UniRule"/>
</dbReference>
<sequence>MSTIANAALAPSGKTKIEWARAHMPLLAALEERLAREKPLAGMRVALSIHMEAKTARLALLLQAAGAQVYATGCNPLSTQDDVAAGLADMGVQVFAIHGATNEQYHDHLVQALSCKPHIVIDDGGDLTQILHEERPDLAECVLGGCEETTTGVRRLRARAAAGRLRYPVICVNDAQMKYLFDNRYGTGQSVWDGIMRTTNLIVAGKLVVVAGYGWCGKGCAMRAKGMGARVAVCEVNPVRAVEAAMDGFTVMPMEQAARVGDMFVTVTGCKDVIRLEHMLEMKEGALLMNAGHFDVEIDVAALRRAALSCREARANIERFALPNGRHVDLLAQGRLVNLASGDGHPAEIMDISFALQALSCEYVAKHPRLSAQAMEVPAEIDEKVARMKLAAMGYAMDALTEEQRAYLEGAEG</sequence>
<accession>A0A9D1K5Q2</accession>
<dbReference type="InterPro" id="IPR042172">
    <property type="entry name" value="Adenosylhomocyst_ase-like_sf"/>
</dbReference>
<dbReference type="GO" id="GO:0071269">
    <property type="term" value="P:L-homocysteine biosynthetic process"/>
    <property type="evidence" value="ECO:0007669"/>
    <property type="project" value="UniProtKB-UniRule"/>
</dbReference>
<comment type="pathway">
    <text evidence="5 7">Amino-acid biosynthesis; L-homocysteine biosynthesis; L-homocysteine from S-adenosyl-L-homocysteine: step 1/1.</text>
</comment>
<evidence type="ECO:0000256" key="2">
    <source>
        <dbReference type="ARBA" id="ARBA00022563"/>
    </source>
</evidence>
<comment type="cofactor">
    <cofactor evidence="5 6 7">
        <name>NAD(+)</name>
        <dbReference type="ChEBI" id="CHEBI:57540"/>
    </cofactor>
    <text evidence="5 6 7">Binds 1 NAD(+) per subunit.</text>
</comment>
<dbReference type="SMART" id="SM00997">
    <property type="entry name" value="AdoHcyase_NAD"/>
    <property type="match status" value="1"/>
</dbReference>
<comment type="caution">
    <text evidence="10">The sequence shown here is derived from an EMBL/GenBank/DDBJ whole genome shotgun (WGS) entry which is preliminary data.</text>
</comment>
<reference evidence="10" key="1">
    <citation type="submission" date="2020-10" db="EMBL/GenBank/DDBJ databases">
        <authorList>
            <person name="Gilroy R."/>
        </authorList>
    </citation>
    <scope>NUCLEOTIDE SEQUENCE</scope>
    <source>
        <strain evidence="10">13766</strain>
    </source>
</reference>
<dbReference type="PROSITE" id="PS00738">
    <property type="entry name" value="ADOHCYASE_1"/>
    <property type="match status" value="1"/>
</dbReference>
<keyword evidence="3 5" id="KW-0378">Hydrolase</keyword>
<dbReference type="EC" id="3.13.2.1" evidence="5"/>
<dbReference type="PANTHER" id="PTHR23420:SF0">
    <property type="entry name" value="ADENOSYLHOMOCYSTEINASE"/>
    <property type="match status" value="1"/>
</dbReference>
<evidence type="ECO:0000256" key="3">
    <source>
        <dbReference type="ARBA" id="ARBA00022801"/>
    </source>
</evidence>
<comment type="caution">
    <text evidence="5">Lacks conserved residue(s) required for the propagation of feature annotation.</text>
</comment>
<proteinExistence type="inferred from homology"/>
<feature type="binding site" evidence="5 6">
    <location>
        <begin position="149"/>
        <end position="151"/>
    </location>
    <ligand>
        <name>NAD(+)</name>
        <dbReference type="ChEBI" id="CHEBI:57540"/>
    </ligand>
</feature>